<gene>
    <name evidence="2" type="ORF">QJS04_geneDACA000088</name>
</gene>
<evidence type="ECO:0000256" key="1">
    <source>
        <dbReference type="SAM" id="MobiDB-lite"/>
    </source>
</evidence>
<dbReference type="Proteomes" id="UP001179952">
    <property type="component" value="Unassembled WGS sequence"/>
</dbReference>
<protein>
    <submittedName>
        <fullName evidence="2">Uncharacterized protein</fullName>
    </submittedName>
</protein>
<evidence type="ECO:0000313" key="2">
    <source>
        <dbReference type="EMBL" id="KAK1266440.1"/>
    </source>
</evidence>
<keyword evidence="3" id="KW-1185">Reference proteome</keyword>
<accession>A0AAV9AR90</accession>
<name>A0AAV9AR90_ACOGR</name>
<dbReference type="EMBL" id="JAUJYN010000007">
    <property type="protein sequence ID" value="KAK1266440.1"/>
    <property type="molecule type" value="Genomic_DNA"/>
</dbReference>
<dbReference type="AlphaFoldDB" id="A0AAV9AR90"/>
<reference evidence="2" key="1">
    <citation type="journal article" date="2023" name="Nat. Commun.">
        <title>Diploid and tetraploid genomes of Acorus and the evolution of monocots.</title>
        <authorList>
            <person name="Ma L."/>
            <person name="Liu K.W."/>
            <person name="Li Z."/>
            <person name="Hsiao Y.Y."/>
            <person name="Qi Y."/>
            <person name="Fu T."/>
            <person name="Tang G.D."/>
            <person name="Zhang D."/>
            <person name="Sun W.H."/>
            <person name="Liu D.K."/>
            <person name="Li Y."/>
            <person name="Chen G.Z."/>
            <person name="Liu X.D."/>
            <person name="Liao X.Y."/>
            <person name="Jiang Y.T."/>
            <person name="Yu X."/>
            <person name="Hao Y."/>
            <person name="Huang J."/>
            <person name="Zhao X.W."/>
            <person name="Ke S."/>
            <person name="Chen Y.Y."/>
            <person name="Wu W.L."/>
            <person name="Hsu J.L."/>
            <person name="Lin Y.F."/>
            <person name="Huang M.D."/>
            <person name="Li C.Y."/>
            <person name="Huang L."/>
            <person name="Wang Z.W."/>
            <person name="Zhao X."/>
            <person name="Zhong W.Y."/>
            <person name="Peng D.H."/>
            <person name="Ahmad S."/>
            <person name="Lan S."/>
            <person name="Zhang J.S."/>
            <person name="Tsai W.C."/>
            <person name="Van de Peer Y."/>
            <person name="Liu Z.J."/>
        </authorList>
    </citation>
    <scope>NUCLEOTIDE SEQUENCE</scope>
    <source>
        <strain evidence="2">SCP</strain>
    </source>
</reference>
<feature type="region of interest" description="Disordered" evidence="1">
    <location>
        <begin position="1"/>
        <end position="83"/>
    </location>
</feature>
<feature type="compositionally biased region" description="Basic and acidic residues" evidence="1">
    <location>
        <begin position="60"/>
        <end position="71"/>
    </location>
</feature>
<sequence length="83" mass="9246">MSGVGGESETKARSGRCRSRGSDREETETDAGRLPSGMARAVRMPDRERQRRMAVARAEWPTRVRKTDAADGRLSLARSGRRE</sequence>
<reference evidence="2" key="2">
    <citation type="submission" date="2023-06" db="EMBL/GenBank/DDBJ databases">
        <authorList>
            <person name="Ma L."/>
            <person name="Liu K.-W."/>
            <person name="Li Z."/>
            <person name="Hsiao Y.-Y."/>
            <person name="Qi Y."/>
            <person name="Fu T."/>
            <person name="Tang G."/>
            <person name="Zhang D."/>
            <person name="Sun W.-H."/>
            <person name="Liu D.-K."/>
            <person name="Li Y."/>
            <person name="Chen G.-Z."/>
            <person name="Liu X.-D."/>
            <person name="Liao X.-Y."/>
            <person name="Jiang Y.-T."/>
            <person name="Yu X."/>
            <person name="Hao Y."/>
            <person name="Huang J."/>
            <person name="Zhao X.-W."/>
            <person name="Ke S."/>
            <person name="Chen Y.-Y."/>
            <person name="Wu W.-L."/>
            <person name="Hsu J.-L."/>
            <person name="Lin Y.-F."/>
            <person name="Huang M.-D."/>
            <person name="Li C.-Y."/>
            <person name="Huang L."/>
            <person name="Wang Z.-W."/>
            <person name="Zhao X."/>
            <person name="Zhong W.-Y."/>
            <person name="Peng D.-H."/>
            <person name="Ahmad S."/>
            <person name="Lan S."/>
            <person name="Zhang J.-S."/>
            <person name="Tsai W.-C."/>
            <person name="Van De Peer Y."/>
            <person name="Liu Z.-J."/>
        </authorList>
    </citation>
    <scope>NUCLEOTIDE SEQUENCE</scope>
    <source>
        <strain evidence="2">SCP</strain>
        <tissue evidence="2">Leaves</tissue>
    </source>
</reference>
<evidence type="ECO:0000313" key="3">
    <source>
        <dbReference type="Proteomes" id="UP001179952"/>
    </source>
</evidence>
<proteinExistence type="predicted"/>
<organism evidence="2 3">
    <name type="scientific">Acorus gramineus</name>
    <name type="common">Dwarf sweet flag</name>
    <dbReference type="NCBI Taxonomy" id="55184"/>
    <lineage>
        <taxon>Eukaryota</taxon>
        <taxon>Viridiplantae</taxon>
        <taxon>Streptophyta</taxon>
        <taxon>Embryophyta</taxon>
        <taxon>Tracheophyta</taxon>
        <taxon>Spermatophyta</taxon>
        <taxon>Magnoliopsida</taxon>
        <taxon>Liliopsida</taxon>
        <taxon>Acoraceae</taxon>
        <taxon>Acorus</taxon>
    </lineage>
</organism>
<comment type="caution">
    <text evidence="2">The sequence shown here is derived from an EMBL/GenBank/DDBJ whole genome shotgun (WGS) entry which is preliminary data.</text>
</comment>